<dbReference type="PANTHER" id="PTHR43742">
    <property type="entry name" value="TRIMETHYLAMINE-N-OXIDE REDUCTASE"/>
    <property type="match status" value="1"/>
</dbReference>
<dbReference type="SUPFAM" id="SSF53706">
    <property type="entry name" value="Formate dehydrogenase/DMSO reductase, domains 1-3"/>
    <property type="match status" value="1"/>
</dbReference>
<dbReference type="Gene3D" id="3.30.2070.10">
    <property type="entry name" value="Formate dehydrogenase/DMSO reductase"/>
    <property type="match status" value="1"/>
</dbReference>
<dbReference type="GO" id="GO:0016491">
    <property type="term" value="F:oxidoreductase activity"/>
    <property type="evidence" value="ECO:0007669"/>
    <property type="project" value="UniProtKB-KW"/>
</dbReference>
<dbReference type="Gene3D" id="3.40.50.740">
    <property type="match status" value="1"/>
</dbReference>
<keyword evidence="2" id="KW-0500">Molybdenum</keyword>
<gene>
    <name evidence="5" type="ORF">S03H2_33420</name>
</gene>
<comment type="caution">
    <text evidence="5">The sequence shown here is derived from an EMBL/GenBank/DDBJ whole genome shotgun (WGS) entry which is preliminary data.</text>
</comment>
<sequence length="286" mass="32606">IIVGEQVPKEFTDLADYVIPEASYLERYHMYYSSYLGPDNKEHLVVYMRSAAISPQGESKPLSWFLTQVAKKIGLGEYFETLDLDYGWWDGMLNKAGIYPKVTARKLVEDGPYVEDYPITYNLLFKPITTRSGRFEIYSNELAEECYYHPKSRWLGNPHVYPLPIYAQIAEPKGNDEFYLISGKATWHQKSATQHNRYLMEDGIEGDCTYTALYINADRAHNLGIMNGDLVEVECVGPTKKDDPCVYNEAAIGNKERARVKVTQGLHPKAAWIYFAGGHKSKSMLS</sequence>
<dbReference type="AlphaFoldDB" id="X1H3H1"/>
<organism evidence="5">
    <name type="scientific">marine sediment metagenome</name>
    <dbReference type="NCBI Taxonomy" id="412755"/>
    <lineage>
        <taxon>unclassified sequences</taxon>
        <taxon>metagenomes</taxon>
        <taxon>ecological metagenomes</taxon>
    </lineage>
</organism>
<dbReference type="GO" id="GO:0051539">
    <property type="term" value="F:4 iron, 4 sulfur cluster binding"/>
    <property type="evidence" value="ECO:0007669"/>
    <property type="project" value="UniProtKB-KW"/>
</dbReference>
<evidence type="ECO:0000256" key="4">
    <source>
        <dbReference type="ARBA" id="ARBA00023002"/>
    </source>
</evidence>
<feature type="non-terminal residue" evidence="5">
    <location>
        <position position="1"/>
    </location>
</feature>
<dbReference type="SUPFAM" id="SSF50692">
    <property type="entry name" value="ADC-like"/>
    <property type="match status" value="1"/>
</dbReference>
<feature type="non-terminal residue" evidence="5">
    <location>
        <position position="286"/>
    </location>
</feature>
<keyword evidence="1" id="KW-0411">Iron-sulfur</keyword>
<evidence type="ECO:0008006" key="6">
    <source>
        <dbReference type="Google" id="ProtNLM"/>
    </source>
</evidence>
<proteinExistence type="predicted"/>
<dbReference type="PANTHER" id="PTHR43742:SF9">
    <property type="entry name" value="TETRATHIONATE REDUCTASE SUBUNIT A"/>
    <property type="match status" value="1"/>
</dbReference>
<keyword evidence="1" id="KW-0479">Metal-binding</keyword>
<evidence type="ECO:0000256" key="1">
    <source>
        <dbReference type="ARBA" id="ARBA00022485"/>
    </source>
</evidence>
<keyword evidence="1" id="KW-0408">Iron</keyword>
<evidence type="ECO:0000256" key="3">
    <source>
        <dbReference type="ARBA" id="ARBA00022729"/>
    </source>
</evidence>
<keyword evidence="4" id="KW-0560">Oxidoreductase</keyword>
<keyword evidence="3" id="KW-0732">Signal</keyword>
<dbReference type="Gene3D" id="3.40.228.10">
    <property type="entry name" value="Dimethylsulfoxide Reductase, domain 2"/>
    <property type="match status" value="1"/>
</dbReference>
<protein>
    <recommendedName>
        <fullName evidence="6">Molybdopterin dinucleotide-binding domain-containing protein</fullName>
    </recommendedName>
</protein>
<dbReference type="InterPro" id="IPR009010">
    <property type="entry name" value="Asp_de-COase-like_dom_sf"/>
</dbReference>
<keyword evidence="1" id="KW-0004">4Fe-4S</keyword>
<dbReference type="Gene3D" id="2.40.40.20">
    <property type="match status" value="1"/>
</dbReference>
<accession>X1H3H1</accession>
<evidence type="ECO:0000256" key="2">
    <source>
        <dbReference type="ARBA" id="ARBA00022505"/>
    </source>
</evidence>
<reference evidence="5" key="1">
    <citation type="journal article" date="2014" name="Front. Microbiol.">
        <title>High frequency of phylogenetically diverse reductive dehalogenase-homologous genes in deep subseafloor sedimentary metagenomes.</title>
        <authorList>
            <person name="Kawai M."/>
            <person name="Futagami T."/>
            <person name="Toyoda A."/>
            <person name="Takaki Y."/>
            <person name="Nishi S."/>
            <person name="Hori S."/>
            <person name="Arai W."/>
            <person name="Tsubouchi T."/>
            <person name="Morono Y."/>
            <person name="Uchiyama I."/>
            <person name="Ito T."/>
            <person name="Fujiyama A."/>
            <person name="Inagaki F."/>
            <person name="Takami H."/>
        </authorList>
    </citation>
    <scope>NUCLEOTIDE SEQUENCE</scope>
    <source>
        <strain evidence="5">Expedition CK06-06</strain>
    </source>
</reference>
<dbReference type="EMBL" id="BARU01020340">
    <property type="protein sequence ID" value="GAH48404.1"/>
    <property type="molecule type" value="Genomic_DNA"/>
</dbReference>
<evidence type="ECO:0000313" key="5">
    <source>
        <dbReference type="EMBL" id="GAH48404.1"/>
    </source>
</evidence>
<dbReference type="InterPro" id="IPR050612">
    <property type="entry name" value="Prok_Mopterin_Oxidored"/>
</dbReference>
<name>X1H3H1_9ZZZZ</name>